<dbReference type="RefSeq" id="WP_013556610.1">
    <property type="nucleotide sequence ID" value="NC_014958.1"/>
</dbReference>
<keyword evidence="3" id="KW-1185">Reference proteome</keyword>
<reference evidence="2 3" key="1">
    <citation type="journal article" date="2011" name="Stand. Genomic Sci.">
        <title>Complete genome sequence of Deinococcus maricopensis type strain (LB-34).</title>
        <authorList>
            <person name="Pukall R."/>
            <person name="Zeytun A."/>
            <person name="Lucas S."/>
            <person name="Lapidus A."/>
            <person name="Hammon N."/>
            <person name="Deshpande S."/>
            <person name="Nolan M."/>
            <person name="Cheng J.F."/>
            <person name="Pitluck S."/>
            <person name="Liolios K."/>
            <person name="Pagani I."/>
            <person name="Mikhailova N."/>
            <person name="Ivanova N."/>
            <person name="Mavromatis K."/>
            <person name="Pati A."/>
            <person name="Tapia R."/>
            <person name="Han C."/>
            <person name="Goodwin L."/>
            <person name="Chen A."/>
            <person name="Palaniappan K."/>
            <person name="Land M."/>
            <person name="Hauser L."/>
            <person name="Chang Y.J."/>
            <person name="Jeffries C.D."/>
            <person name="Brambilla E.M."/>
            <person name="Rohde M."/>
            <person name="Goker M."/>
            <person name="Detter J.C."/>
            <person name="Woyke T."/>
            <person name="Bristow J."/>
            <person name="Eisen J.A."/>
            <person name="Markowitz V."/>
            <person name="Hugenholtz P."/>
            <person name="Kyrpides N.C."/>
            <person name="Klenk H.P."/>
        </authorList>
    </citation>
    <scope>NUCLEOTIDE SEQUENCE [LARGE SCALE GENOMIC DNA]</scope>
    <source>
        <strain evidence="3">DSM 21211 / LMG 22137 / NRRL B-23946 / LB-34</strain>
    </source>
</reference>
<dbReference type="Gene3D" id="3.40.50.1000">
    <property type="entry name" value="HAD superfamily/HAD-like"/>
    <property type="match status" value="1"/>
</dbReference>
<proteinExistence type="predicted"/>
<dbReference type="eggNOG" id="COG1011">
    <property type="taxonomic scope" value="Bacteria"/>
</dbReference>
<dbReference type="GO" id="GO:0016787">
    <property type="term" value="F:hydrolase activity"/>
    <property type="evidence" value="ECO:0007669"/>
    <property type="project" value="UniProtKB-KW"/>
</dbReference>
<dbReference type="InterPro" id="IPR036412">
    <property type="entry name" value="HAD-like_sf"/>
</dbReference>
<protein>
    <submittedName>
        <fullName evidence="2">HAD-superfamily hydrolase, subfamily IA, variant 1</fullName>
    </submittedName>
</protein>
<dbReference type="PANTHER" id="PTHR43316">
    <property type="entry name" value="HYDROLASE, HALOACID DELAHOGENASE-RELATED"/>
    <property type="match status" value="1"/>
</dbReference>
<evidence type="ECO:0000313" key="2">
    <source>
        <dbReference type="EMBL" id="ADV67105.1"/>
    </source>
</evidence>
<dbReference type="InterPro" id="IPR023214">
    <property type="entry name" value="HAD_sf"/>
</dbReference>
<dbReference type="InterPro" id="IPR006439">
    <property type="entry name" value="HAD-SF_hydro_IA"/>
</dbReference>
<dbReference type="Proteomes" id="UP000008635">
    <property type="component" value="Chromosome"/>
</dbReference>
<keyword evidence="1 2" id="KW-0378">Hydrolase</keyword>
<name>E8U7R6_DEIML</name>
<sequence length="180" mass="19552">MTSSGAHNSPRVLLFDWGDTLMRDNPAEIRKMRDWLHVEALPGANETLATLRARGYRLIIATNAAESCAHDVLSALDRVDLAVHVERVYTARDLGITKRDPRFYSVILADLGVSAHDAVMIGDAWSSDVLAAHAAGLDAVWLSDAPAPGDLPPGVRQVRTLMDLLRLFPPLGVTPHLTTS</sequence>
<evidence type="ECO:0000256" key="1">
    <source>
        <dbReference type="ARBA" id="ARBA00022801"/>
    </source>
</evidence>
<organism evidence="2 3">
    <name type="scientific">Deinococcus maricopensis (strain DSM 21211 / LMG 22137 / NRRL B-23946 / LB-34)</name>
    <dbReference type="NCBI Taxonomy" id="709986"/>
    <lineage>
        <taxon>Bacteria</taxon>
        <taxon>Thermotogati</taxon>
        <taxon>Deinococcota</taxon>
        <taxon>Deinococci</taxon>
        <taxon>Deinococcales</taxon>
        <taxon>Deinococcaceae</taxon>
        <taxon>Deinococcus</taxon>
    </lineage>
</organism>
<dbReference type="EMBL" id="CP002454">
    <property type="protein sequence ID" value="ADV67105.1"/>
    <property type="molecule type" value="Genomic_DNA"/>
</dbReference>
<dbReference type="InterPro" id="IPR051540">
    <property type="entry name" value="S-2-haloacid_dehalogenase"/>
</dbReference>
<dbReference type="KEGG" id="dmr:Deima_1456"/>
<dbReference type="HOGENOM" id="CLU_123872_0_0_0"/>
<accession>E8U7R6</accession>
<dbReference type="Pfam" id="PF00702">
    <property type="entry name" value="Hydrolase"/>
    <property type="match status" value="1"/>
</dbReference>
<dbReference type="AlphaFoldDB" id="E8U7R6"/>
<dbReference type="NCBIfam" id="TIGR01549">
    <property type="entry name" value="HAD-SF-IA-v1"/>
    <property type="match status" value="1"/>
</dbReference>
<dbReference type="OrthoDB" id="9809962at2"/>
<evidence type="ECO:0000313" key="3">
    <source>
        <dbReference type="Proteomes" id="UP000008635"/>
    </source>
</evidence>
<gene>
    <name evidence="2" type="ordered locus">Deima_1456</name>
</gene>
<reference evidence="3" key="2">
    <citation type="submission" date="2011-01" db="EMBL/GenBank/DDBJ databases">
        <title>The complete genome of Deinococcus maricopensis DSM 21211.</title>
        <authorList>
            <consortium name="US DOE Joint Genome Institute (JGI-PGF)"/>
            <person name="Lucas S."/>
            <person name="Copeland A."/>
            <person name="Lapidus A."/>
            <person name="Goodwin L."/>
            <person name="Pitluck S."/>
            <person name="Kyrpides N."/>
            <person name="Mavromatis K."/>
            <person name="Pagani I."/>
            <person name="Ivanova N."/>
            <person name="Ovchinnikova G."/>
            <person name="Zeytun A."/>
            <person name="Detter J.C."/>
            <person name="Han C."/>
            <person name="Land M."/>
            <person name="Hauser L."/>
            <person name="Markowitz V."/>
            <person name="Cheng J.-F."/>
            <person name="Hugenholtz P."/>
            <person name="Woyke T."/>
            <person name="Wu D."/>
            <person name="Pukall R."/>
            <person name="Gehrich-Schroeter G."/>
            <person name="Brambilla E."/>
            <person name="Klenk H.-P."/>
            <person name="Eisen J.A."/>
        </authorList>
    </citation>
    <scope>NUCLEOTIDE SEQUENCE [LARGE SCALE GENOMIC DNA]</scope>
    <source>
        <strain evidence="3">DSM 21211 / LMG 22137 / NRRL B-23946 / LB-34</strain>
    </source>
</reference>
<dbReference type="SUPFAM" id="SSF56784">
    <property type="entry name" value="HAD-like"/>
    <property type="match status" value="1"/>
</dbReference>